<evidence type="ECO:0000313" key="2">
    <source>
        <dbReference type="Proteomes" id="UP001497444"/>
    </source>
</evidence>
<sequence length="67" mass="7410">MDLGDELGRDTDRGRLVKSADHTQARCVCGTFHAVAAESRRVDIAHASLRKRQPPALLLPIFFPVLL</sequence>
<accession>A0ABP0WN08</accession>
<proteinExistence type="predicted"/>
<evidence type="ECO:0000313" key="1">
    <source>
        <dbReference type="EMBL" id="CAK9268267.1"/>
    </source>
</evidence>
<dbReference type="EMBL" id="OZ020097">
    <property type="protein sequence ID" value="CAK9268267.1"/>
    <property type="molecule type" value="Genomic_DNA"/>
</dbReference>
<dbReference type="Proteomes" id="UP001497444">
    <property type="component" value="Chromosome 2"/>
</dbReference>
<name>A0ABP0WN08_9BRYO</name>
<organism evidence="1 2">
    <name type="scientific">Sphagnum jensenii</name>
    <dbReference type="NCBI Taxonomy" id="128206"/>
    <lineage>
        <taxon>Eukaryota</taxon>
        <taxon>Viridiplantae</taxon>
        <taxon>Streptophyta</taxon>
        <taxon>Embryophyta</taxon>
        <taxon>Bryophyta</taxon>
        <taxon>Sphagnophytina</taxon>
        <taxon>Sphagnopsida</taxon>
        <taxon>Sphagnales</taxon>
        <taxon>Sphagnaceae</taxon>
        <taxon>Sphagnum</taxon>
    </lineage>
</organism>
<gene>
    <name evidence="1" type="ORF">CSSPJE1EN1_LOCUS13745</name>
</gene>
<reference evidence="1 2" key="1">
    <citation type="submission" date="2024-02" db="EMBL/GenBank/DDBJ databases">
        <authorList>
            <consortium name="ELIXIR-Norway"/>
            <consortium name="Elixir Norway"/>
        </authorList>
    </citation>
    <scope>NUCLEOTIDE SEQUENCE [LARGE SCALE GENOMIC DNA]</scope>
</reference>
<keyword evidence="2" id="KW-1185">Reference proteome</keyword>
<protein>
    <submittedName>
        <fullName evidence="1">Uncharacterized protein</fullName>
    </submittedName>
</protein>